<organism evidence="1 2">
    <name type="scientific">Actinomortierella ambigua</name>
    <dbReference type="NCBI Taxonomy" id="1343610"/>
    <lineage>
        <taxon>Eukaryota</taxon>
        <taxon>Fungi</taxon>
        <taxon>Fungi incertae sedis</taxon>
        <taxon>Mucoromycota</taxon>
        <taxon>Mortierellomycotina</taxon>
        <taxon>Mortierellomycetes</taxon>
        <taxon>Mortierellales</taxon>
        <taxon>Mortierellaceae</taxon>
        <taxon>Actinomortierella</taxon>
    </lineage>
</organism>
<dbReference type="AlphaFoldDB" id="A0A9P6UBP1"/>
<gene>
    <name evidence="1" type="ORF">DFQ27_007215</name>
</gene>
<sequence>MNPLDIAELRLYVANYLGFEDVKTCALVCRSWYWYFQPLVWHTFSTPSHMDADDTTRQIALKDSIQNNAHWIRHFHVTGGIGVLHSLPDTWLERCKSLLTIRFDVYHRDDLQRWNRLIRSNSGLRKLGLPSGLDRIVNDPHVLAILKSHSQLRELRLSSPFSISYLTRILQASPRLLKLFGVHLTDELDKPSDEHVQTEGSTTATTRTTTEMASTTCVLQHLDLARLDGRPALNHLIACTRHLETLSFQDSIGACRSSLIRLFQEGRLRHLVNLSLDKEDDYINLINAIPDGQLRMLKVRTSSILCLSAILQRHGPTLETLLLPGMHGCPELAQVMYRCPRLKVFGSGQGVHDDTHADVRAFLYGPWVCRSLEVLSVPIGLFRGNFTSTPPILDDALAMIQIRPKRQFEPAVAELLFMERLRQLEKLWFVDFVVQEEEIALSYTSQVEVLTNYNGRGLQRDRLDPFSSF</sequence>
<dbReference type="EMBL" id="JAAAJB010000056">
    <property type="protein sequence ID" value="KAG0268247.1"/>
    <property type="molecule type" value="Genomic_DNA"/>
</dbReference>
<dbReference type="OrthoDB" id="2432222at2759"/>
<dbReference type="Gene3D" id="3.80.10.10">
    <property type="entry name" value="Ribonuclease Inhibitor"/>
    <property type="match status" value="1"/>
</dbReference>
<accession>A0A9P6UBP1</accession>
<comment type="caution">
    <text evidence="1">The sequence shown here is derived from an EMBL/GenBank/DDBJ whole genome shotgun (WGS) entry which is preliminary data.</text>
</comment>
<dbReference type="Proteomes" id="UP000807716">
    <property type="component" value="Unassembled WGS sequence"/>
</dbReference>
<proteinExistence type="predicted"/>
<name>A0A9P6UBP1_9FUNG</name>
<dbReference type="InterPro" id="IPR032675">
    <property type="entry name" value="LRR_dom_sf"/>
</dbReference>
<protein>
    <recommendedName>
        <fullName evidence="3">F-box domain-containing protein</fullName>
    </recommendedName>
</protein>
<dbReference type="InterPro" id="IPR036047">
    <property type="entry name" value="F-box-like_dom_sf"/>
</dbReference>
<reference evidence="1" key="1">
    <citation type="journal article" date="2020" name="Fungal Divers.">
        <title>Resolving the Mortierellaceae phylogeny through synthesis of multi-gene phylogenetics and phylogenomics.</title>
        <authorList>
            <person name="Vandepol N."/>
            <person name="Liber J."/>
            <person name="Desiro A."/>
            <person name="Na H."/>
            <person name="Kennedy M."/>
            <person name="Barry K."/>
            <person name="Grigoriev I.V."/>
            <person name="Miller A.N."/>
            <person name="O'Donnell K."/>
            <person name="Stajich J.E."/>
            <person name="Bonito G."/>
        </authorList>
    </citation>
    <scope>NUCLEOTIDE SEQUENCE</scope>
    <source>
        <strain evidence="1">BC1065</strain>
    </source>
</reference>
<evidence type="ECO:0000313" key="2">
    <source>
        <dbReference type="Proteomes" id="UP000807716"/>
    </source>
</evidence>
<evidence type="ECO:0008006" key="3">
    <source>
        <dbReference type="Google" id="ProtNLM"/>
    </source>
</evidence>
<evidence type="ECO:0000313" key="1">
    <source>
        <dbReference type="EMBL" id="KAG0268247.1"/>
    </source>
</evidence>
<dbReference type="SUPFAM" id="SSF81383">
    <property type="entry name" value="F-box domain"/>
    <property type="match status" value="1"/>
</dbReference>
<dbReference type="SUPFAM" id="SSF52047">
    <property type="entry name" value="RNI-like"/>
    <property type="match status" value="1"/>
</dbReference>
<keyword evidence="2" id="KW-1185">Reference proteome</keyword>